<evidence type="ECO:0000313" key="2">
    <source>
        <dbReference type="Proteomes" id="UP000516422"/>
    </source>
</evidence>
<name>A0A7H1Q3N1_9ACTN</name>
<accession>A0A7H1Q3N1</accession>
<organism evidence="1 2">
    <name type="scientific">Streptomyces griseofuscus</name>
    <dbReference type="NCBI Taxonomy" id="146922"/>
    <lineage>
        <taxon>Bacteria</taxon>
        <taxon>Bacillati</taxon>
        <taxon>Actinomycetota</taxon>
        <taxon>Actinomycetes</taxon>
        <taxon>Kitasatosporales</taxon>
        <taxon>Streptomycetaceae</taxon>
        <taxon>Streptomyces</taxon>
    </lineage>
</organism>
<dbReference type="EMBL" id="CP051006">
    <property type="protein sequence ID" value="QNT94911.1"/>
    <property type="molecule type" value="Genomic_DNA"/>
</dbReference>
<gene>
    <name evidence="1" type="ORF">HEP81_04638</name>
</gene>
<protein>
    <submittedName>
        <fullName evidence="1">Uncharacterized protein</fullName>
    </submittedName>
</protein>
<reference evidence="1 2" key="1">
    <citation type="submission" date="2020-04" db="EMBL/GenBank/DDBJ databases">
        <title>Characterization and engineering of Streptomyces griseofuscus DSM40191 as a potential heterologous host for expression of BGCs.</title>
        <authorList>
            <person name="Gren T."/>
            <person name="Whitford C.M."/>
            <person name="Mohite O.S."/>
            <person name="Joergensen T.S."/>
            <person name="Nielsen J.B."/>
            <person name="Lee S.Y."/>
            <person name="Weber T."/>
        </authorList>
    </citation>
    <scope>NUCLEOTIDE SEQUENCE [LARGE SCALE GENOMIC DNA]</scope>
    <source>
        <strain evidence="1 2">DSM 40191</strain>
    </source>
</reference>
<dbReference type="GeneID" id="91464189"/>
<dbReference type="AlphaFoldDB" id="A0A7H1Q3N1"/>
<dbReference type="Proteomes" id="UP000516422">
    <property type="component" value="Chromosome"/>
</dbReference>
<proteinExistence type="predicted"/>
<dbReference type="KEGG" id="sgf:HEP81_04638"/>
<evidence type="ECO:0000313" key="1">
    <source>
        <dbReference type="EMBL" id="QNT94911.1"/>
    </source>
</evidence>
<sequence length="294" mass="32303">MDRQPPSRPAYELPASSALGAAVDQALNDNQTAHEQLGRVMLVVTAAAVRDILTGHQPGAPFDAARLELVAGEDSLFPTGRYWTTAGAERTFTDDVGQTEAGNALHDLSGWTAYLDDNTRGVWRPLCDELPDRYGRPAFTLDLMRAASLTLDPPSPAAPEAAPGSMVEVLVCANDRDHYPALIDPADQRDGYVRPWLDLRTVRRIAADTQRDAARYGHGSIDTVHVLSGRVNRTRHAVVIVTCWMHLAGERREQAVEVLHPNADGRYAIGGHEWGWYALDRDLFPLIPFRPDGI</sequence>
<dbReference type="RefSeq" id="WP_051850027.1">
    <property type="nucleotide sequence ID" value="NZ_CP051006.1"/>
</dbReference>